<evidence type="ECO:0000313" key="1">
    <source>
        <dbReference type="EMBL" id="GBM02374.1"/>
    </source>
</evidence>
<dbReference type="EMBL" id="BGPR01000179">
    <property type="protein sequence ID" value="GBM02374.1"/>
    <property type="molecule type" value="Genomic_DNA"/>
</dbReference>
<accession>A0A4Y2CEK7</accession>
<dbReference type="AlphaFoldDB" id="A0A4Y2CEK7"/>
<organism evidence="1 2">
    <name type="scientific">Araneus ventricosus</name>
    <name type="common">Orbweaver spider</name>
    <name type="synonym">Epeira ventricosa</name>
    <dbReference type="NCBI Taxonomy" id="182803"/>
    <lineage>
        <taxon>Eukaryota</taxon>
        <taxon>Metazoa</taxon>
        <taxon>Ecdysozoa</taxon>
        <taxon>Arthropoda</taxon>
        <taxon>Chelicerata</taxon>
        <taxon>Arachnida</taxon>
        <taxon>Araneae</taxon>
        <taxon>Araneomorphae</taxon>
        <taxon>Entelegynae</taxon>
        <taxon>Araneoidea</taxon>
        <taxon>Araneidae</taxon>
        <taxon>Araneus</taxon>
    </lineage>
</organism>
<evidence type="ECO:0000313" key="2">
    <source>
        <dbReference type="Proteomes" id="UP000499080"/>
    </source>
</evidence>
<proteinExistence type="predicted"/>
<dbReference type="Proteomes" id="UP000499080">
    <property type="component" value="Unassembled WGS sequence"/>
</dbReference>
<protein>
    <submittedName>
        <fullName evidence="1">Uncharacterized protein</fullName>
    </submittedName>
</protein>
<reference evidence="1 2" key="1">
    <citation type="journal article" date="2019" name="Sci. Rep.">
        <title>Orb-weaving spider Araneus ventricosus genome elucidates the spidroin gene catalogue.</title>
        <authorList>
            <person name="Kono N."/>
            <person name="Nakamura H."/>
            <person name="Ohtoshi R."/>
            <person name="Moran D.A.P."/>
            <person name="Shinohara A."/>
            <person name="Yoshida Y."/>
            <person name="Fujiwara M."/>
            <person name="Mori M."/>
            <person name="Tomita M."/>
            <person name="Arakawa K."/>
        </authorList>
    </citation>
    <scope>NUCLEOTIDE SEQUENCE [LARGE SCALE GENOMIC DNA]</scope>
</reference>
<gene>
    <name evidence="1" type="ORF">AVEN_138478_1</name>
</gene>
<dbReference type="OrthoDB" id="5594999at2759"/>
<comment type="caution">
    <text evidence="1">The sequence shown here is derived from an EMBL/GenBank/DDBJ whole genome shotgun (WGS) entry which is preliminary data.</text>
</comment>
<keyword evidence="2" id="KW-1185">Reference proteome</keyword>
<sequence>MPRRCLKILDGKTIVTASIDQRINIWTWKSIGSDLVIGLSISKISLIPDIAHLEAWQNELTKSWTLLVCGQGIESFTFALSEENI</sequence>
<name>A0A4Y2CEK7_ARAVE</name>